<dbReference type="Gene3D" id="1.10.274.30">
    <property type="entry name" value="MRG domain"/>
    <property type="match status" value="1"/>
</dbReference>
<dbReference type="InterPro" id="IPR053820">
    <property type="entry name" value="MSL3_chromo-like"/>
</dbReference>
<keyword evidence="5" id="KW-0805">Transcription regulation</keyword>
<dbReference type="GO" id="GO:0032221">
    <property type="term" value="C:Rpd3S complex"/>
    <property type="evidence" value="ECO:0007669"/>
    <property type="project" value="TreeGrafter"/>
</dbReference>
<dbReference type="InterPro" id="IPR011009">
    <property type="entry name" value="Kinase-like_dom_sf"/>
</dbReference>
<evidence type="ECO:0000256" key="1">
    <source>
        <dbReference type="ARBA" id="ARBA00004123"/>
    </source>
</evidence>
<dbReference type="InterPro" id="IPR008271">
    <property type="entry name" value="Ser/Thr_kinase_AS"/>
</dbReference>
<organism evidence="10 11">
    <name type="scientific">Fibroporia radiculosa</name>
    <dbReference type="NCBI Taxonomy" id="599839"/>
    <lineage>
        <taxon>Eukaryota</taxon>
        <taxon>Fungi</taxon>
        <taxon>Dikarya</taxon>
        <taxon>Basidiomycota</taxon>
        <taxon>Agaricomycotina</taxon>
        <taxon>Agaricomycetes</taxon>
        <taxon>Polyporales</taxon>
        <taxon>Fibroporiaceae</taxon>
        <taxon>Fibroporia</taxon>
    </lineage>
</organism>
<reference evidence="10 11" key="1">
    <citation type="journal article" date="2012" name="Appl. Environ. Microbiol.">
        <title>Short-read sequencing for genomic analysis of the brown rot fungus Fibroporia radiculosa.</title>
        <authorList>
            <person name="Tang J.D."/>
            <person name="Perkins A.D."/>
            <person name="Sonstegard T.S."/>
            <person name="Schroeder S.G."/>
            <person name="Burgess S.C."/>
            <person name="Diehl S.V."/>
        </authorList>
    </citation>
    <scope>NUCLEOTIDE SEQUENCE [LARGE SCALE GENOMIC DNA]</scope>
    <source>
        <strain evidence="10 11">TFFH 294</strain>
    </source>
</reference>
<comment type="similarity">
    <text evidence="2">Belongs to the MRG family.</text>
</comment>
<dbReference type="InterPro" id="IPR016197">
    <property type="entry name" value="Chromo-like_dom_sf"/>
</dbReference>
<dbReference type="GO" id="GO:0006338">
    <property type="term" value="P:chromatin remodeling"/>
    <property type="evidence" value="ECO:0007669"/>
    <property type="project" value="UniProtKB-ARBA"/>
</dbReference>
<dbReference type="InterPro" id="IPR000953">
    <property type="entry name" value="Chromo/chromo_shadow_dom"/>
</dbReference>
<dbReference type="InParanoid" id="J4H008"/>
<evidence type="ECO:0000256" key="8">
    <source>
        <dbReference type="SAM" id="MobiDB-lite"/>
    </source>
</evidence>
<dbReference type="HOGENOM" id="CLU_422739_0_0_1"/>
<dbReference type="PANTHER" id="PTHR10880:SF15">
    <property type="entry name" value="MSL COMPLEX SUBUNIT 3"/>
    <property type="match status" value="1"/>
</dbReference>
<sequence>MDFTFGGKYKVEEVIAKGGCGEVFQGVHTIAGKEVAIKLEPAIAKSSPLKQESKIYKTLSGGPGVPWIMWSGKQGDYNVMVIDLLGPSLEQLFDMCNNYFSLKTILLLTDQLISRIEYIHSRDLVHRDIKPANFVIPKSDQDGDDLVNIIDFGLAKKFRDPRTSEHIAYKQDGYHGVGTCLFAAINTHLGIEASRRDDLESLAYMLIYFLRGSLPWRKIKAPTTDETWDLIRDRKVEMQDLLTVGLPAEFDIFYKYTRSLSFEDLPDYDGIRALFRGLAERHRIAYDGVFDCFLSCDHTPYLQRSPTHLSPLYAGEMTTPMGIYSQGERILCYHGPLVYEAKIIKIEHWDETTTKMGTVGPHYFVHYKGWKQTWDEWVQPARLMKYNESNIQLQKALQAQANAAQGSASASASKGASKLAAAGSSSRTGRKDGGTRGTKRGREEAGCHTFSPPYSHNNSAQDEHSKRPEMKLTVPESLKVLLVDDWEAVTKNNQLVGLPRKPNVLDLLQDFKTYVIAEKAAHLKDPPTLLPTIVAGLQTYFDRALGANLLYRFERPQYAEIRKKYVTGPTVVVGQEKEMSEIYGAEHLLRMLVSLPQMVASSNMDSESVGLVKEYANELMVFMAREQHRIFVREYESASLAYQNVSRS</sequence>
<dbReference type="Gene3D" id="1.10.510.10">
    <property type="entry name" value="Transferase(Phosphotransferase) domain 1"/>
    <property type="match status" value="1"/>
</dbReference>
<dbReference type="CDD" id="cd18983">
    <property type="entry name" value="CBD_MSL3_like"/>
    <property type="match status" value="1"/>
</dbReference>
<feature type="compositionally biased region" description="Low complexity" evidence="8">
    <location>
        <begin position="408"/>
        <end position="427"/>
    </location>
</feature>
<dbReference type="InterPro" id="IPR026541">
    <property type="entry name" value="MRG_dom"/>
</dbReference>
<dbReference type="InterPro" id="IPR038217">
    <property type="entry name" value="MRG_C_sf"/>
</dbReference>
<dbReference type="EMBL" id="HE796885">
    <property type="protein sequence ID" value="CCL98454.1"/>
    <property type="molecule type" value="Genomic_DNA"/>
</dbReference>
<dbReference type="PROSITE" id="PS50011">
    <property type="entry name" value="PROTEIN_KINASE_DOM"/>
    <property type="match status" value="1"/>
</dbReference>
<evidence type="ECO:0000256" key="6">
    <source>
        <dbReference type="ARBA" id="ARBA00023163"/>
    </source>
</evidence>
<dbReference type="SMART" id="SM00298">
    <property type="entry name" value="CHROMO"/>
    <property type="match status" value="1"/>
</dbReference>
<dbReference type="SUPFAM" id="SSF56112">
    <property type="entry name" value="Protein kinase-like (PK-like)"/>
    <property type="match status" value="1"/>
</dbReference>
<name>J4H008_9APHY</name>
<evidence type="ECO:0000256" key="7">
    <source>
        <dbReference type="ARBA" id="ARBA00023242"/>
    </source>
</evidence>
<keyword evidence="4" id="KW-0156">Chromatin regulator</keyword>
<dbReference type="OrthoDB" id="5800476at2759"/>
<dbReference type="PANTHER" id="PTHR10880">
    <property type="entry name" value="MORTALITY FACTOR 4-LIKE PROTEIN"/>
    <property type="match status" value="1"/>
</dbReference>
<dbReference type="PROSITE" id="PS51640">
    <property type="entry name" value="MRG"/>
    <property type="match status" value="1"/>
</dbReference>
<dbReference type="GO" id="GO:0006355">
    <property type="term" value="P:regulation of DNA-templated transcription"/>
    <property type="evidence" value="ECO:0007669"/>
    <property type="project" value="InterPro"/>
</dbReference>
<evidence type="ECO:0000313" key="10">
    <source>
        <dbReference type="EMBL" id="CCL98454.1"/>
    </source>
</evidence>
<dbReference type="STRING" id="599839.J4H008"/>
<feature type="compositionally biased region" description="Basic and acidic residues" evidence="8">
    <location>
        <begin position="461"/>
        <end position="470"/>
    </location>
</feature>
<dbReference type="GeneID" id="24093365"/>
<dbReference type="Pfam" id="PF05712">
    <property type="entry name" value="MRG"/>
    <property type="match status" value="1"/>
</dbReference>
<dbReference type="CDD" id="cd14016">
    <property type="entry name" value="STKc_CK1"/>
    <property type="match status" value="1"/>
</dbReference>
<dbReference type="GO" id="GO:0035267">
    <property type="term" value="C:NuA4 histone acetyltransferase complex"/>
    <property type="evidence" value="ECO:0007669"/>
    <property type="project" value="TreeGrafter"/>
</dbReference>
<dbReference type="GO" id="GO:0005524">
    <property type="term" value="F:ATP binding"/>
    <property type="evidence" value="ECO:0007669"/>
    <property type="project" value="InterPro"/>
</dbReference>
<evidence type="ECO:0000313" key="11">
    <source>
        <dbReference type="Proteomes" id="UP000006352"/>
    </source>
</evidence>
<dbReference type="PROSITE" id="PS00108">
    <property type="entry name" value="PROTEIN_KINASE_ST"/>
    <property type="match status" value="1"/>
</dbReference>
<keyword evidence="11" id="KW-1185">Reference proteome</keyword>
<evidence type="ECO:0000256" key="2">
    <source>
        <dbReference type="ARBA" id="ARBA00009093"/>
    </source>
</evidence>
<dbReference type="InterPro" id="IPR008676">
    <property type="entry name" value="MRG"/>
</dbReference>
<evidence type="ECO:0000256" key="5">
    <source>
        <dbReference type="ARBA" id="ARBA00023015"/>
    </source>
</evidence>
<dbReference type="Gene3D" id="2.30.30.140">
    <property type="match status" value="1"/>
</dbReference>
<feature type="region of interest" description="Disordered" evidence="8">
    <location>
        <begin position="408"/>
        <end position="470"/>
    </location>
</feature>
<feature type="domain" description="Protein kinase" evidence="9">
    <location>
        <begin position="9"/>
        <end position="285"/>
    </location>
</feature>
<comment type="subcellular location">
    <subcellularLocation>
        <location evidence="1">Nucleus</location>
    </subcellularLocation>
</comment>
<evidence type="ECO:0000259" key="9">
    <source>
        <dbReference type="PROSITE" id="PS50011"/>
    </source>
</evidence>
<evidence type="ECO:0000256" key="3">
    <source>
        <dbReference type="ARBA" id="ARBA00018505"/>
    </source>
</evidence>
<gene>
    <name evidence="10" type="ORF">FIBRA_00452</name>
</gene>
<dbReference type="Pfam" id="PF00069">
    <property type="entry name" value="Pkinase"/>
    <property type="match status" value="1"/>
</dbReference>
<dbReference type="InterPro" id="IPR000719">
    <property type="entry name" value="Prot_kinase_dom"/>
</dbReference>
<evidence type="ECO:0000256" key="4">
    <source>
        <dbReference type="ARBA" id="ARBA00022853"/>
    </source>
</evidence>
<keyword evidence="6" id="KW-0804">Transcription</keyword>
<dbReference type="SUPFAM" id="SSF54160">
    <property type="entry name" value="Chromo domain-like"/>
    <property type="match status" value="1"/>
</dbReference>
<proteinExistence type="inferred from homology"/>
<dbReference type="AlphaFoldDB" id="J4H008"/>
<feature type="compositionally biased region" description="Basic and acidic residues" evidence="8">
    <location>
        <begin position="429"/>
        <end position="446"/>
    </location>
</feature>
<dbReference type="GO" id="GO:0004672">
    <property type="term" value="F:protein kinase activity"/>
    <property type="evidence" value="ECO:0007669"/>
    <property type="project" value="InterPro"/>
</dbReference>
<dbReference type="SMART" id="SM00220">
    <property type="entry name" value="S_TKc"/>
    <property type="match status" value="1"/>
</dbReference>
<dbReference type="Pfam" id="PF22732">
    <property type="entry name" value="MSL3_chromo-like"/>
    <property type="match status" value="1"/>
</dbReference>
<dbReference type="Proteomes" id="UP000006352">
    <property type="component" value="Unassembled WGS sequence"/>
</dbReference>
<dbReference type="RefSeq" id="XP_012177737.1">
    <property type="nucleotide sequence ID" value="XM_012322347.1"/>
</dbReference>
<protein>
    <recommendedName>
        <fullName evidence="3">Chromatin modification-related protein EAF3</fullName>
    </recommendedName>
</protein>
<keyword evidence="7" id="KW-0539">Nucleus</keyword>
<accession>J4H008</accession>